<dbReference type="EMBL" id="PCWA01000107">
    <property type="protein sequence ID" value="PIQ88454.1"/>
    <property type="molecule type" value="Genomic_DNA"/>
</dbReference>
<organism evidence="2 3">
    <name type="scientific">Candidatus Ghiorseimicrobium undicola</name>
    <dbReference type="NCBI Taxonomy" id="1974746"/>
    <lineage>
        <taxon>Bacteria</taxon>
        <taxon>Pseudomonadati</taxon>
        <taxon>Candidatus Omnitrophota</taxon>
        <taxon>Candidatus Ghiorseimicrobium</taxon>
    </lineage>
</organism>
<dbReference type="CDD" id="cd02142">
    <property type="entry name" value="McbC_SagB-like_oxidoreductase"/>
    <property type="match status" value="1"/>
</dbReference>
<dbReference type="InterPro" id="IPR000415">
    <property type="entry name" value="Nitroreductase-like"/>
</dbReference>
<comment type="caution">
    <text evidence="2">The sequence shown here is derived from an EMBL/GenBank/DDBJ whole genome shotgun (WGS) entry which is preliminary data.</text>
</comment>
<evidence type="ECO:0000313" key="3">
    <source>
        <dbReference type="Proteomes" id="UP000229641"/>
    </source>
</evidence>
<dbReference type="PANTHER" id="PTHR43745:SF2">
    <property type="entry name" value="NITROREDUCTASE MJ1384-RELATED"/>
    <property type="match status" value="1"/>
</dbReference>
<feature type="domain" description="Nitroreductase" evidence="1">
    <location>
        <begin position="7"/>
        <end position="187"/>
    </location>
</feature>
<dbReference type="Gene3D" id="3.40.109.10">
    <property type="entry name" value="NADH Oxidase"/>
    <property type="match status" value="1"/>
</dbReference>
<dbReference type="Pfam" id="PF00881">
    <property type="entry name" value="Nitroreductase"/>
    <property type="match status" value="1"/>
</dbReference>
<protein>
    <submittedName>
        <fullName evidence="2">Nitroreductase</fullName>
    </submittedName>
</protein>
<dbReference type="AlphaFoldDB" id="A0A2H0LXP8"/>
<sequence length="193" mass="21466">MTVEEAIEKRRSKRQEISFSREPITLAELSQLLFSASGITGRFLELELRAAPSAGALYPIELYLVVGNVAQLEPGIYHYSPKYHNLSLIKRGDFGDKITQAVMNQPSMKNAAVVFIFSAIPARTTHKYGLRGWRYVYMEIGYISENIYLAATSLGISTTAVGAFYDEEVNQLLGLDGREEMALHVQVAGKAQE</sequence>
<dbReference type="SUPFAM" id="SSF55469">
    <property type="entry name" value="FMN-dependent nitroreductase-like"/>
    <property type="match status" value="1"/>
</dbReference>
<gene>
    <name evidence="2" type="ORF">COV72_08280</name>
</gene>
<proteinExistence type="predicted"/>
<evidence type="ECO:0000259" key="1">
    <source>
        <dbReference type="Pfam" id="PF00881"/>
    </source>
</evidence>
<accession>A0A2H0LXP8</accession>
<dbReference type="Proteomes" id="UP000229641">
    <property type="component" value="Unassembled WGS sequence"/>
</dbReference>
<dbReference type="InterPro" id="IPR029479">
    <property type="entry name" value="Nitroreductase"/>
</dbReference>
<dbReference type="PANTHER" id="PTHR43745">
    <property type="entry name" value="NITROREDUCTASE MJ1384-RELATED"/>
    <property type="match status" value="1"/>
</dbReference>
<reference evidence="2 3" key="1">
    <citation type="submission" date="2017-09" db="EMBL/GenBank/DDBJ databases">
        <title>Depth-based differentiation of microbial function through sediment-hosted aquifers and enrichment of novel symbionts in the deep terrestrial subsurface.</title>
        <authorList>
            <person name="Probst A.J."/>
            <person name="Ladd B."/>
            <person name="Jarett J.K."/>
            <person name="Geller-Mcgrath D.E."/>
            <person name="Sieber C.M."/>
            <person name="Emerson J.B."/>
            <person name="Anantharaman K."/>
            <person name="Thomas B.C."/>
            <person name="Malmstrom R."/>
            <person name="Stieglmeier M."/>
            <person name="Klingl A."/>
            <person name="Woyke T."/>
            <person name="Ryan C.M."/>
            <person name="Banfield J.F."/>
        </authorList>
    </citation>
    <scope>NUCLEOTIDE SEQUENCE [LARGE SCALE GENOMIC DNA]</scope>
    <source>
        <strain evidence="2">CG11_big_fil_rev_8_21_14_0_20_42_13</strain>
    </source>
</reference>
<dbReference type="GO" id="GO:0016491">
    <property type="term" value="F:oxidoreductase activity"/>
    <property type="evidence" value="ECO:0007669"/>
    <property type="project" value="InterPro"/>
</dbReference>
<dbReference type="InterPro" id="IPR020051">
    <property type="entry name" value="SagB-type_dehydrogenase"/>
</dbReference>
<dbReference type="InterPro" id="IPR052544">
    <property type="entry name" value="Bacteriocin_Proc_Enz"/>
</dbReference>
<dbReference type="NCBIfam" id="TIGR03605">
    <property type="entry name" value="antibiot_sagB"/>
    <property type="match status" value="1"/>
</dbReference>
<name>A0A2H0LXP8_9BACT</name>
<evidence type="ECO:0000313" key="2">
    <source>
        <dbReference type="EMBL" id="PIQ88454.1"/>
    </source>
</evidence>